<keyword evidence="2" id="KW-1185">Reference proteome</keyword>
<reference evidence="2" key="1">
    <citation type="journal article" date="2017" name="Genome Biol.">
        <title>Comparative genomics reveals high biological diversity and specific adaptations in the industrially and medically important fungal genus Aspergillus.</title>
        <authorList>
            <person name="de Vries R.P."/>
            <person name="Riley R."/>
            <person name="Wiebenga A."/>
            <person name="Aguilar-Osorio G."/>
            <person name="Amillis S."/>
            <person name="Uchima C.A."/>
            <person name="Anderluh G."/>
            <person name="Asadollahi M."/>
            <person name="Askin M."/>
            <person name="Barry K."/>
            <person name="Battaglia E."/>
            <person name="Bayram O."/>
            <person name="Benocci T."/>
            <person name="Braus-Stromeyer S.A."/>
            <person name="Caldana C."/>
            <person name="Canovas D."/>
            <person name="Cerqueira G.C."/>
            <person name="Chen F."/>
            <person name="Chen W."/>
            <person name="Choi C."/>
            <person name="Clum A."/>
            <person name="Dos Santos R.A."/>
            <person name="Damasio A.R."/>
            <person name="Diallinas G."/>
            <person name="Emri T."/>
            <person name="Fekete E."/>
            <person name="Flipphi M."/>
            <person name="Freyberg S."/>
            <person name="Gallo A."/>
            <person name="Gournas C."/>
            <person name="Habgood R."/>
            <person name="Hainaut M."/>
            <person name="Harispe M.L."/>
            <person name="Henrissat B."/>
            <person name="Hilden K.S."/>
            <person name="Hope R."/>
            <person name="Hossain A."/>
            <person name="Karabika E."/>
            <person name="Karaffa L."/>
            <person name="Karanyi Z."/>
            <person name="Krasevec N."/>
            <person name="Kuo A."/>
            <person name="Kusch H."/>
            <person name="LaButti K."/>
            <person name="Lagendijk E.L."/>
            <person name="Lapidus A."/>
            <person name="Levasseur A."/>
            <person name="Lindquist E."/>
            <person name="Lipzen A."/>
            <person name="Logrieco A.F."/>
            <person name="MacCabe A."/>
            <person name="Maekelae M.R."/>
            <person name="Malavazi I."/>
            <person name="Melin P."/>
            <person name="Meyer V."/>
            <person name="Mielnichuk N."/>
            <person name="Miskei M."/>
            <person name="Molnar A.P."/>
            <person name="Mule G."/>
            <person name="Ngan C.Y."/>
            <person name="Orejas M."/>
            <person name="Orosz E."/>
            <person name="Ouedraogo J.P."/>
            <person name="Overkamp K.M."/>
            <person name="Park H.-S."/>
            <person name="Perrone G."/>
            <person name="Piumi F."/>
            <person name="Punt P.J."/>
            <person name="Ram A.F."/>
            <person name="Ramon A."/>
            <person name="Rauscher S."/>
            <person name="Record E."/>
            <person name="Riano-Pachon D.M."/>
            <person name="Robert V."/>
            <person name="Roehrig J."/>
            <person name="Ruller R."/>
            <person name="Salamov A."/>
            <person name="Salih N.S."/>
            <person name="Samson R.A."/>
            <person name="Sandor E."/>
            <person name="Sanguinetti M."/>
            <person name="Schuetze T."/>
            <person name="Sepcic K."/>
            <person name="Shelest E."/>
            <person name="Sherlock G."/>
            <person name="Sophianopoulou V."/>
            <person name="Squina F.M."/>
            <person name="Sun H."/>
            <person name="Susca A."/>
            <person name="Todd R.B."/>
            <person name="Tsang A."/>
            <person name="Unkles S.E."/>
            <person name="van de Wiele N."/>
            <person name="van Rossen-Uffink D."/>
            <person name="Oliveira J.V."/>
            <person name="Vesth T.C."/>
            <person name="Visser J."/>
            <person name="Yu J.-H."/>
            <person name="Zhou M."/>
            <person name="Andersen M.R."/>
            <person name="Archer D.B."/>
            <person name="Baker S.E."/>
            <person name="Benoit I."/>
            <person name="Brakhage A.A."/>
            <person name="Braus G.H."/>
            <person name="Fischer R."/>
            <person name="Frisvad J.C."/>
            <person name="Goldman G.H."/>
            <person name="Houbraken J."/>
            <person name="Oakley B."/>
            <person name="Pocsi I."/>
            <person name="Scazzocchio C."/>
            <person name="Seiboth B."/>
            <person name="vanKuyk P.A."/>
            <person name="Wortman J."/>
            <person name="Dyer P.S."/>
            <person name="Grigoriev I.V."/>
        </authorList>
    </citation>
    <scope>NUCLEOTIDE SEQUENCE [LARGE SCALE GENOMIC DNA]</scope>
    <source>
        <strain evidence="2">CBS 593.65</strain>
    </source>
</reference>
<dbReference type="GeneID" id="63767582"/>
<dbReference type="STRING" id="1036612.A0A1L9U111"/>
<sequence>MTPRARECHSLSPTSLQNLLSELVEAVAPLLESTDLCKLRMTCRTLYNKTYHVFWRTSLQTIRTDLSHSSLTKLDMLSNHPELCGYVHRLTFKAFDENSLILGEELDWNRHSPGHLIDLQEQPAAKLLRPILSRLVNCKSFECCSISTPDHLDFEDAHRATDAVQLILDIVAETRLPVSSLSVNFRDHYETGCVYLDPRRLHLGYFKKPGFIDRWAQLEELILDFTPDFEILNWATDLLYLLPT</sequence>
<dbReference type="OrthoDB" id="4402051at2759"/>
<gene>
    <name evidence="1" type="ORF">ASPSYDRAFT_85315</name>
</gene>
<dbReference type="VEuPathDB" id="FungiDB:ASPSYDRAFT_85315"/>
<evidence type="ECO:0008006" key="3">
    <source>
        <dbReference type="Google" id="ProtNLM"/>
    </source>
</evidence>
<accession>A0A1L9U111</accession>
<dbReference type="EMBL" id="KV878582">
    <property type="protein sequence ID" value="OJJ65342.1"/>
    <property type="molecule type" value="Genomic_DNA"/>
</dbReference>
<proteinExistence type="predicted"/>
<dbReference type="Proteomes" id="UP000184356">
    <property type="component" value="Unassembled WGS sequence"/>
</dbReference>
<evidence type="ECO:0000313" key="1">
    <source>
        <dbReference type="EMBL" id="OJJ65342.1"/>
    </source>
</evidence>
<name>A0A1L9U111_9EURO</name>
<evidence type="ECO:0000313" key="2">
    <source>
        <dbReference type="Proteomes" id="UP000184356"/>
    </source>
</evidence>
<protein>
    <recommendedName>
        <fullName evidence="3">F-box domain-containing protein</fullName>
    </recommendedName>
</protein>
<dbReference type="RefSeq" id="XP_040709148.1">
    <property type="nucleotide sequence ID" value="XM_040851509.1"/>
</dbReference>
<dbReference type="AlphaFoldDB" id="A0A1L9U111"/>
<organism evidence="1 2">
    <name type="scientific">Aspergillus sydowii CBS 593.65</name>
    <dbReference type="NCBI Taxonomy" id="1036612"/>
    <lineage>
        <taxon>Eukaryota</taxon>
        <taxon>Fungi</taxon>
        <taxon>Dikarya</taxon>
        <taxon>Ascomycota</taxon>
        <taxon>Pezizomycotina</taxon>
        <taxon>Eurotiomycetes</taxon>
        <taxon>Eurotiomycetidae</taxon>
        <taxon>Eurotiales</taxon>
        <taxon>Aspergillaceae</taxon>
        <taxon>Aspergillus</taxon>
        <taxon>Aspergillus subgen. Nidulantes</taxon>
    </lineage>
</organism>